<dbReference type="PROSITE" id="PS51832">
    <property type="entry name" value="HD_GYP"/>
    <property type="match status" value="1"/>
</dbReference>
<proteinExistence type="predicted"/>
<keyword evidence="3" id="KW-1185">Reference proteome</keyword>
<comment type="caution">
    <text evidence="2">The sequence shown here is derived from an EMBL/GenBank/DDBJ whole genome shotgun (WGS) entry which is preliminary data.</text>
</comment>
<dbReference type="SUPFAM" id="SSF109604">
    <property type="entry name" value="HD-domain/PDEase-like"/>
    <property type="match status" value="1"/>
</dbReference>
<accession>A0A6N9HFD0</accession>
<evidence type="ECO:0000259" key="1">
    <source>
        <dbReference type="PROSITE" id="PS51832"/>
    </source>
</evidence>
<reference evidence="2 3" key="1">
    <citation type="submission" date="2019-12" db="EMBL/GenBank/DDBJ databases">
        <title>Novel species isolated from a subtropical stream in China.</title>
        <authorList>
            <person name="Lu H."/>
        </authorList>
    </citation>
    <scope>NUCLEOTIDE SEQUENCE [LARGE SCALE GENOMIC DNA]</scope>
    <source>
        <strain evidence="2 3">DS3</strain>
    </source>
</reference>
<gene>
    <name evidence="2" type="ORF">GTP41_06730</name>
</gene>
<dbReference type="InterPro" id="IPR021812">
    <property type="entry name" value="DUF3391"/>
</dbReference>
<dbReference type="GO" id="GO:0008081">
    <property type="term" value="F:phosphoric diester hydrolase activity"/>
    <property type="evidence" value="ECO:0007669"/>
    <property type="project" value="UniProtKB-ARBA"/>
</dbReference>
<dbReference type="Proteomes" id="UP000448575">
    <property type="component" value="Unassembled WGS sequence"/>
</dbReference>
<dbReference type="CDD" id="cd00077">
    <property type="entry name" value="HDc"/>
    <property type="match status" value="1"/>
</dbReference>
<name>A0A6N9HFD0_9BURK</name>
<dbReference type="Gene3D" id="1.10.3210.10">
    <property type="entry name" value="Hypothetical protein af1432"/>
    <property type="match status" value="1"/>
</dbReference>
<dbReference type="Pfam" id="PF11871">
    <property type="entry name" value="DUF3391"/>
    <property type="match status" value="1"/>
</dbReference>
<feature type="domain" description="HD-GYP" evidence="1">
    <location>
        <begin position="137"/>
        <end position="336"/>
    </location>
</feature>
<dbReference type="Pfam" id="PF13487">
    <property type="entry name" value="HD_5"/>
    <property type="match status" value="1"/>
</dbReference>
<dbReference type="PANTHER" id="PTHR43155">
    <property type="entry name" value="CYCLIC DI-GMP PHOSPHODIESTERASE PA4108-RELATED"/>
    <property type="match status" value="1"/>
</dbReference>
<dbReference type="PANTHER" id="PTHR43155:SF2">
    <property type="entry name" value="CYCLIC DI-GMP PHOSPHODIESTERASE PA4108"/>
    <property type="match status" value="1"/>
</dbReference>
<dbReference type="InterPro" id="IPR037522">
    <property type="entry name" value="HD_GYP_dom"/>
</dbReference>
<sequence>MIKKIAINQVRRGMYVHAMRGSWIKNPFWAPSFALDSQEIVHKLLASGVKELWIDLEKGLDVAEAESPVPPLPAPAPAAPPAPFRFENVQATSMAEELQHAARLVRQSKQAVSSMFDDARMGRLQNFGSIMPLVEDLASSVLRNPGALVSLLRLKQADDYTYLHSVAVSAMMVALGKQIGLADAELRECGLAGLLHDIGKMAIPLDILNKPGRLTDVEFGKVKGHPMAGYDMLAGTGNVPPMVLDVCLHHHEKFNGSGYPHGLKGEEISLYARMGAICDVYDAITSNRPYKAGWCPAESLRRMADWSKEGHFDPQLFGAFVKCIGIFPVGTLVKLKSGRLAVVVDNSKSLLQPLVRVFYSTKSRTYLPPLTLDLATAGALDSITGREDQEQWGLQDLDRYWLDAA</sequence>
<dbReference type="SMART" id="SM00471">
    <property type="entry name" value="HDc"/>
    <property type="match status" value="1"/>
</dbReference>
<dbReference type="AlphaFoldDB" id="A0A6N9HFD0"/>
<dbReference type="InterPro" id="IPR003607">
    <property type="entry name" value="HD/PDEase_dom"/>
</dbReference>
<dbReference type="RefSeq" id="WP_161024800.1">
    <property type="nucleotide sequence ID" value="NZ_WWCJ01000004.1"/>
</dbReference>
<dbReference type="EMBL" id="WWCJ01000004">
    <property type="protein sequence ID" value="MYN01792.1"/>
    <property type="molecule type" value="Genomic_DNA"/>
</dbReference>
<protein>
    <submittedName>
        <fullName evidence="2">DUF3391 domain-containing protein</fullName>
    </submittedName>
</protein>
<evidence type="ECO:0000313" key="2">
    <source>
        <dbReference type="EMBL" id="MYN01792.1"/>
    </source>
</evidence>
<organism evidence="2 3">
    <name type="scientific">Pseudoduganella guangdongensis</name>
    <dbReference type="NCBI Taxonomy" id="2692179"/>
    <lineage>
        <taxon>Bacteria</taxon>
        <taxon>Pseudomonadati</taxon>
        <taxon>Pseudomonadota</taxon>
        <taxon>Betaproteobacteria</taxon>
        <taxon>Burkholderiales</taxon>
        <taxon>Oxalobacteraceae</taxon>
        <taxon>Telluria group</taxon>
        <taxon>Pseudoduganella</taxon>
    </lineage>
</organism>
<evidence type="ECO:0000313" key="3">
    <source>
        <dbReference type="Proteomes" id="UP000448575"/>
    </source>
</evidence>